<sequence length="76" mass="8732">MNERMQAMNIRREELMEPIHRQIMMTDDVNDVVLLATNMFTTSMLIFYQNYGDSASDLIETLAADAKTKFGAIAKR</sequence>
<dbReference type="EMBL" id="LR798287">
    <property type="protein sequence ID" value="CAB5221621.1"/>
    <property type="molecule type" value="Genomic_DNA"/>
</dbReference>
<evidence type="ECO:0000313" key="1">
    <source>
        <dbReference type="EMBL" id="CAB5221621.1"/>
    </source>
</evidence>
<gene>
    <name evidence="1" type="ORF">UFOVP245_208</name>
</gene>
<name>A0A6J7WUG2_9CAUD</name>
<accession>A0A6J7WUG2</accession>
<protein>
    <submittedName>
        <fullName evidence="1">Uncharacterized protein</fullName>
    </submittedName>
</protein>
<organism evidence="1">
    <name type="scientific">uncultured Caudovirales phage</name>
    <dbReference type="NCBI Taxonomy" id="2100421"/>
    <lineage>
        <taxon>Viruses</taxon>
        <taxon>Duplodnaviria</taxon>
        <taxon>Heunggongvirae</taxon>
        <taxon>Uroviricota</taxon>
        <taxon>Caudoviricetes</taxon>
        <taxon>Peduoviridae</taxon>
        <taxon>Maltschvirus</taxon>
        <taxon>Maltschvirus maltsch</taxon>
    </lineage>
</organism>
<proteinExistence type="predicted"/>
<reference evidence="1" key="1">
    <citation type="submission" date="2020-05" db="EMBL/GenBank/DDBJ databases">
        <authorList>
            <person name="Chiriac C."/>
            <person name="Salcher M."/>
            <person name="Ghai R."/>
            <person name="Kavagutti S V."/>
        </authorList>
    </citation>
    <scope>NUCLEOTIDE SEQUENCE</scope>
</reference>